<evidence type="ECO:0000313" key="1">
    <source>
        <dbReference type="EMBL" id="DAA02831.1"/>
    </source>
</evidence>
<proteinExistence type="predicted"/>
<organism evidence="1">
    <name type="scientific">Drosophila melanogaster</name>
    <name type="common">Fruit fly</name>
    <dbReference type="NCBI Taxonomy" id="7227"/>
    <lineage>
        <taxon>Eukaryota</taxon>
        <taxon>Metazoa</taxon>
        <taxon>Ecdysozoa</taxon>
        <taxon>Arthropoda</taxon>
        <taxon>Hexapoda</taxon>
        <taxon>Insecta</taxon>
        <taxon>Pterygota</taxon>
        <taxon>Neoptera</taxon>
        <taxon>Endopterygota</taxon>
        <taxon>Diptera</taxon>
        <taxon>Brachycera</taxon>
        <taxon>Muscomorpha</taxon>
        <taxon>Ephydroidea</taxon>
        <taxon>Drosophilidae</taxon>
        <taxon>Drosophila</taxon>
        <taxon>Sophophora</taxon>
    </lineage>
</organism>
<dbReference type="AlphaFoldDB" id="Q6ILN0"/>
<name>Q6ILN0_DROME</name>
<gene>
    <name evidence="1" type="ORF">HDC08890</name>
</gene>
<sequence>MHRGPVGKIEANALRSRLKLIARELRQCSSTLHREVKWVVGGVGVGCGSEGALQGLQGGELYWGLTTLGSTG</sequence>
<dbReference type="EMBL" id="BK001986">
    <property type="protein sequence ID" value="DAA02831.1"/>
    <property type="molecule type" value="Genomic_DNA"/>
</dbReference>
<reference evidence="1" key="1">
    <citation type="journal article" date="2003" name="Genome Biol.">
        <title>An integrated gene annotation and transcriptional profiling approach towards the full gene content of the Drosophila genome.</title>
        <authorList>
            <person name="Hild M."/>
            <person name="Beckmann B."/>
            <person name="Haas S.A."/>
            <person name="Koch B."/>
            <person name="Solovyev V."/>
            <person name="Busold C."/>
            <person name="Fellenberg K."/>
            <person name="Boutros M."/>
            <person name="Vingron M."/>
            <person name="Sauer F."/>
            <person name="Hoheisel J.D."/>
            <person name="Paro R."/>
        </authorList>
    </citation>
    <scope>NUCLEOTIDE SEQUENCE</scope>
</reference>
<protein>
    <submittedName>
        <fullName evidence="1">HDC08890</fullName>
    </submittedName>
</protein>
<accession>Q6ILN0</accession>